<dbReference type="EMBL" id="JABVED010000021">
    <property type="protein sequence ID" value="MBC6450905.1"/>
    <property type="molecule type" value="Genomic_DNA"/>
</dbReference>
<evidence type="ECO:0000313" key="2">
    <source>
        <dbReference type="EMBL" id="MBC6450905.1"/>
    </source>
</evidence>
<feature type="domain" description="DUF5753" evidence="1">
    <location>
        <begin position="97"/>
        <end position="282"/>
    </location>
</feature>
<dbReference type="RefSeq" id="WP_187223984.1">
    <property type="nucleotide sequence ID" value="NZ_JABVED010000021.1"/>
</dbReference>
<evidence type="ECO:0000313" key="3">
    <source>
        <dbReference type="Proteomes" id="UP000734823"/>
    </source>
</evidence>
<organism evidence="2 3">
    <name type="scientific">Actinokineospora xionganensis</name>
    <dbReference type="NCBI Taxonomy" id="2684470"/>
    <lineage>
        <taxon>Bacteria</taxon>
        <taxon>Bacillati</taxon>
        <taxon>Actinomycetota</taxon>
        <taxon>Actinomycetes</taxon>
        <taxon>Pseudonocardiales</taxon>
        <taxon>Pseudonocardiaceae</taxon>
        <taxon>Actinokineospora</taxon>
    </lineage>
</organism>
<dbReference type="InterPro" id="IPR010982">
    <property type="entry name" value="Lambda_DNA-bd_dom_sf"/>
</dbReference>
<dbReference type="Pfam" id="PF19054">
    <property type="entry name" value="DUF5753"/>
    <property type="match status" value="1"/>
</dbReference>
<reference evidence="2 3" key="1">
    <citation type="submission" date="2020-06" db="EMBL/GenBank/DDBJ databases">
        <title>Actinokineospora xiongansis sp. nov., isolated from soil of Baiyangdian.</title>
        <authorList>
            <person name="Zhang X."/>
        </authorList>
    </citation>
    <scope>NUCLEOTIDE SEQUENCE [LARGE SCALE GENOMIC DNA]</scope>
    <source>
        <strain evidence="2 3">HBU206404</strain>
    </source>
</reference>
<dbReference type="InterPro" id="IPR043917">
    <property type="entry name" value="DUF5753"/>
</dbReference>
<accession>A0ABR7LE35</accession>
<proteinExistence type="predicted"/>
<dbReference type="Pfam" id="PF13560">
    <property type="entry name" value="HTH_31"/>
    <property type="match status" value="1"/>
</dbReference>
<sequence length="289" mass="32342">MAIAHTVPLLMLLNELTRLKTSSGIKDAEAARHLGCQPSKINRIMLGQSKISVGDTKLLGELYGASPELIEVMLDLARNLGQKGDWTSYRDLFRESFRLLVDLEHHAGRLRQVQSEIIPGLLQTEAYRRALHDAPTPFHGKTDVDGEIQALRYRQSILTREAPAPPTVSFALSESYLRRGYGGAAVMRDQMHRLIEIADYPNVQIQVLPFGGNDPILYASLDFCLIHVPGPGIANPLNFVYVEQYDDARYLDDHDRVEAYEQLWGYLQAAALGPQDSVEFIGKVADHYS</sequence>
<dbReference type="Gene3D" id="1.10.260.40">
    <property type="entry name" value="lambda repressor-like DNA-binding domains"/>
    <property type="match status" value="1"/>
</dbReference>
<protein>
    <submittedName>
        <fullName evidence="2">Helix-turn-helix domain-containing protein</fullName>
    </submittedName>
</protein>
<gene>
    <name evidence="2" type="ORF">GPZ80_27460</name>
</gene>
<comment type="caution">
    <text evidence="2">The sequence shown here is derived from an EMBL/GenBank/DDBJ whole genome shotgun (WGS) entry which is preliminary data.</text>
</comment>
<evidence type="ECO:0000259" key="1">
    <source>
        <dbReference type="Pfam" id="PF19054"/>
    </source>
</evidence>
<dbReference type="Proteomes" id="UP000734823">
    <property type="component" value="Unassembled WGS sequence"/>
</dbReference>
<name>A0ABR7LE35_9PSEU</name>
<keyword evidence="3" id="KW-1185">Reference proteome</keyword>